<dbReference type="GO" id="GO:0016020">
    <property type="term" value="C:membrane"/>
    <property type="evidence" value="ECO:0007669"/>
    <property type="project" value="InterPro"/>
</dbReference>
<keyword evidence="1" id="KW-0812">Transmembrane</keyword>
<feature type="transmembrane region" description="Helical" evidence="1">
    <location>
        <begin position="107"/>
        <end position="138"/>
    </location>
</feature>
<protein>
    <recommendedName>
        <fullName evidence="3">DUF4203 domain-containing protein</fullName>
    </recommendedName>
</protein>
<keyword evidence="1" id="KW-0472">Membrane</keyword>
<feature type="transmembrane region" description="Helical" evidence="1">
    <location>
        <begin position="144"/>
        <end position="166"/>
    </location>
</feature>
<dbReference type="PROSITE" id="PS50283">
    <property type="entry name" value="NA_SOLUT_SYMP_3"/>
    <property type="match status" value="1"/>
</dbReference>
<feature type="transmembrane region" description="Helical" evidence="1">
    <location>
        <begin position="9"/>
        <end position="25"/>
    </location>
</feature>
<feature type="transmembrane region" description="Helical" evidence="1">
    <location>
        <begin position="31"/>
        <end position="52"/>
    </location>
</feature>
<dbReference type="GO" id="GO:0022857">
    <property type="term" value="F:transmembrane transporter activity"/>
    <property type="evidence" value="ECO:0007669"/>
    <property type="project" value="InterPro"/>
</dbReference>
<evidence type="ECO:0008006" key="3">
    <source>
        <dbReference type="Google" id="ProtNLM"/>
    </source>
</evidence>
<dbReference type="AlphaFoldDB" id="A0A7C2BL19"/>
<accession>A0A7C2BL19</accession>
<keyword evidence="1" id="KW-1133">Transmembrane helix</keyword>
<sequence length="172" mass="18574">MSDIMIDPVAAFFLFIYGFVLLFGGKNIVKLIVGIGFGGFLGAAGFVIASMVSGVGGGLVVFLFMFILGVLIGWWIFKASLSFLSGLTAWYLLTGLFNIPRISSTSLFLLLILIVIFYVFIESAITGVTILVGALLIYLALVTWAGSVLSLIIVVFLVMFRIVWILDSKGVL</sequence>
<name>A0A7C2BL19_9CREN</name>
<reference evidence="2" key="1">
    <citation type="journal article" date="2020" name="mSystems">
        <title>Genome- and Community-Level Interaction Insights into Carbon Utilization and Element Cycling Functions of Hydrothermarchaeota in Hydrothermal Sediment.</title>
        <authorList>
            <person name="Zhou Z."/>
            <person name="Liu Y."/>
            <person name="Xu W."/>
            <person name="Pan J."/>
            <person name="Luo Z.H."/>
            <person name="Li M."/>
        </authorList>
    </citation>
    <scope>NUCLEOTIDE SEQUENCE [LARGE SCALE GENOMIC DNA]</scope>
    <source>
        <strain evidence="2">SpSt-23</strain>
    </source>
</reference>
<organism evidence="2">
    <name type="scientific">Thermosphaera aggregans</name>
    <dbReference type="NCBI Taxonomy" id="54254"/>
    <lineage>
        <taxon>Archaea</taxon>
        <taxon>Thermoproteota</taxon>
        <taxon>Thermoprotei</taxon>
        <taxon>Desulfurococcales</taxon>
        <taxon>Desulfurococcaceae</taxon>
        <taxon>Thermosphaera</taxon>
    </lineage>
</organism>
<gene>
    <name evidence="2" type="ORF">ENP55_04570</name>
</gene>
<comment type="caution">
    <text evidence="2">The sequence shown here is derived from an EMBL/GenBank/DDBJ whole genome shotgun (WGS) entry which is preliminary data.</text>
</comment>
<proteinExistence type="predicted"/>
<evidence type="ECO:0000256" key="1">
    <source>
        <dbReference type="SAM" id="Phobius"/>
    </source>
</evidence>
<evidence type="ECO:0000313" key="2">
    <source>
        <dbReference type="EMBL" id="HEF87553.1"/>
    </source>
</evidence>
<feature type="transmembrane region" description="Helical" evidence="1">
    <location>
        <begin position="59"/>
        <end position="77"/>
    </location>
</feature>
<dbReference type="InterPro" id="IPR001734">
    <property type="entry name" value="Na/solute_symporter"/>
</dbReference>
<feature type="transmembrane region" description="Helical" evidence="1">
    <location>
        <begin position="83"/>
        <end position="100"/>
    </location>
</feature>
<dbReference type="EMBL" id="DSJT01000023">
    <property type="protein sequence ID" value="HEF87553.1"/>
    <property type="molecule type" value="Genomic_DNA"/>
</dbReference>